<dbReference type="AlphaFoldDB" id="A0A385SNV5"/>
<dbReference type="KEGG" id="chk:D4L85_19700"/>
<evidence type="ECO:0000313" key="3">
    <source>
        <dbReference type="Proteomes" id="UP000266183"/>
    </source>
</evidence>
<keyword evidence="3" id="KW-1185">Reference proteome</keyword>
<sequence length="305" mass="33880">MTDSNVQMKALKGLLLFGISALIAGACFNPPELPDTPQISYDGDIYFRDGGGSGQKDSLVITINFKDGDGDLGLSSDLTDSPFNDVNMYLGNNGDTTAVGKKTLPYDLPQFLDVSSGAQGKLLTMRSTRSAEYSYLPKYTDADNCLYYMYDSVYVEDAYKSIFTGTDIHVKDTLYLENPSPGRPPLPAYVLLDTFFYRTNPNYANIDVRFFYKVGTGSDLSKDYVEFDWTKEFCTISFNQRFPILTSNAGPLEGKLTYAMVTTGIRSIFTTKPMRLLVKIRDRALHTSNVVDTGDFTLDDIKRGG</sequence>
<keyword evidence="1" id="KW-0732">Signal</keyword>
<gene>
    <name evidence="2" type="ORF">D4L85_19700</name>
</gene>
<reference evidence="3" key="1">
    <citation type="submission" date="2018-09" db="EMBL/GenBank/DDBJ databases">
        <title>Chryseolinea sp. KIS68-18 isolated from soil.</title>
        <authorList>
            <person name="Weon H.-Y."/>
            <person name="Kwon S.-W."/>
            <person name="Lee S.A."/>
        </authorList>
    </citation>
    <scope>NUCLEOTIDE SEQUENCE [LARGE SCALE GENOMIC DNA]</scope>
    <source>
        <strain evidence="3">KIS68-18</strain>
    </source>
</reference>
<feature type="chain" id="PRO_5017294163" evidence="1">
    <location>
        <begin position="27"/>
        <end position="305"/>
    </location>
</feature>
<proteinExistence type="predicted"/>
<accession>A0A385SNV5</accession>
<organism evidence="2 3">
    <name type="scientific">Chryseolinea soli</name>
    <dbReference type="NCBI Taxonomy" id="2321403"/>
    <lineage>
        <taxon>Bacteria</taxon>
        <taxon>Pseudomonadati</taxon>
        <taxon>Bacteroidota</taxon>
        <taxon>Cytophagia</taxon>
        <taxon>Cytophagales</taxon>
        <taxon>Fulvivirgaceae</taxon>
        <taxon>Chryseolinea</taxon>
    </lineage>
</organism>
<dbReference type="Proteomes" id="UP000266183">
    <property type="component" value="Chromosome"/>
</dbReference>
<feature type="signal peptide" evidence="1">
    <location>
        <begin position="1"/>
        <end position="26"/>
    </location>
</feature>
<dbReference type="EMBL" id="CP032382">
    <property type="protein sequence ID" value="AYB32664.1"/>
    <property type="molecule type" value="Genomic_DNA"/>
</dbReference>
<name>A0A385SNV5_9BACT</name>
<evidence type="ECO:0000256" key="1">
    <source>
        <dbReference type="SAM" id="SignalP"/>
    </source>
</evidence>
<evidence type="ECO:0000313" key="2">
    <source>
        <dbReference type="EMBL" id="AYB32664.1"/>
    </source>
</evidence>
<protein>
    <submittedName>
        <fullName evidence="2">Uncharacterized protein</fullName>
    </submittedName>
</protein>